<organism evidence="1 2">
    <name type="scientific">Streptomyces akebiae</name>
    <dbReference type="NCBI Taxonomy" id="2865673"/>
    <lineage>
        <taxon>Bacteria</taxon>
        <taxon>Bacillati</taxon>
        <taxon>Actinomycetota</taxon>
        <taxon>Actinomycetes</taxon>
        <taxon>Kitasatosporales</taxon>
        <taxon>Streptomycetaceae</taxon>
        <taxon>Streptomyces</taxon>
    </lineage>
</organism>
<accession>A0ABX8XPL4</accession>
<name>A0ABX8XPL4_9ACTN</name>
<reference evidence="1 2" key="1">
    <citation type="submission" date="2021-08" db="EMBL/GenBank/DDBJ databases">
        <authorList>
            <person name="Ping M."/>
        </authorList>
    </citation>
    <scope>NUCLEOTIDE SEQUENCE [LARGE SCALE GENOMIC DNA]</scope>
    <source>
        <strain evidence="1 2">MG28</strain>
    </source>
</reference>
<evidence type="ECO:0000313" key="2">
    <source>
        <dbReference type="Proteomes" id="UP000827138"/>
    </source>
</evidence>
<sequence length="86" mass="9374">MSEYEKTNTPYLSSGVERDIVKAIKADKHVALSITPHFEGKRAQSGIPSSIEYNYSIIEDGVSKHCVVHPTPTGGRTTGSVNCPKR</sequence>
<protein>
    <submittedName>
        <fullName evidence="1">Uncharacterized protein</fullName>
    </submittedName>
</protein>
<dbReference type="Proteomes" id="UP000827138">
    <property type="component" value="Chromosome"/>
</dbReference>
<gene>
    <name evidence="1" type="ORF">K1J60_13400</name>
</gene>
<keyword evidence="2" id="KW-1185">Reference proteome</keyword>
<dbReference type="RefSeq" id="WP_220646425.1">
    <property type="nucleotide sequence ID" value="NZ_CP080647.1"/>
</dbReference>
<dbReference type="EMBL" id="CP080647">
    <property type="protein sequence ID" value="QYX77387.1"/>
    <property type="molecule type" value="Genomic_DNA"/>
</dbReference>
<evidence type="ECO:0000313" key="1">
    <source>
        <dbReference type="EMBL" id="QYX77387.1"/>
    </source>
</evidence>
<proteinExistence type="predicted"/>